<protein>
    <recommendedName>
        <fullName evidence="12">NEL domain-containing protein</fullName>
    </recommendedName>
</protein>
<evidence type="ECO:0000259" key="12">
    <source>
        <dbReference type="PROSITE" id="PS52053"/>
    </source>
</evidence>
<evidence type="ECO:0000256" key="2">
    <source>
        <dbReference type="ARBA" id="ARBA00004613"/>
    </source>
</evidence>
<keyword evidence="8 11" id="KW-0833">Ubl conjugation pathway</keyword>
<evidence type="ECO:0000256" key="11">
    <source>
        <dbReference type="PROSITE-ProRule" id="PRU01398"/>
    </source>
</evidence>
<sequence>MPSISPFVSAAPLTVPPIDTVTTHHDAGVDAAVDRSLDPPGLPWPTIAHDVLACLSAQTGTVQATLANASVVGCAMALGGQFSGWLRWGTQSAPARDATFRKAVAELRLAGVSQEVIDKLANINDDAVAQAALFRQFFPEISDRAMLAWLRHRDHLDPQRHIDFSRFAIALRGRLNAAPLTAPDEVLRALQVDELLRALGCDACRASDSRRADGPMSLSRAIRDMSAWLRGSRPDALVDAPPAPPRRCEPGRCDVFGADATLHWPDKASEKKKVWKTLMREGFSPEQALAALRVFRFDRAAAEYLDNFVCAAPVSDATRRWIARERWLTGFTSELALKFVRDAARLKARVAGALENTALFGPPLAGGFRLASFHLDPSGPKARRLAQAFVLERQAPAWAFDHVSPSSVLKWYGPDRVPADTKRIHVLGRAGRLVLPEHMPNLESLTIEGDLDITLPKWMPRLRSFHIKCVRLGDTVELPAMPALKTLLIYGADMTALRLHGECAALDEIRIYGNPSLRSVVFEPGADDMSPNERHSPLRTITVRENVRLRHIALPLDLRACERIDLTHNDLTRVPLGPAHRVDNLRRLYLAKNRLSTLSDLPEMPRIDFVSLIANEFRHVPNWVLRLPPSRGGGPAGAAGVMVNIEDNPIPEAMVREIMTLAQRERCALIFFSIWCGEHVPVRALPDAVADWFELKDQPARAAAWAKFSNEDCAEEFSAFLDYLRRTVNYGSQTFREGVGQWLMRLEGDDALRGDTLPHSYGSTRRCEDRVTWAYEQMRQRALCADIARGDYDDDLPALKALMQGCYRRSVLAQIAYEKARTLKFVDEIEVYLAYQIKLRNVLGLPLDAEDMRFFGAAGVTEEDLSNATVRVLREEREALAPYLSNAAPVQAALRRALPQAFAVAEAKLQAMSDVDAFNALVKTSLQQRRLEVNDTMIREAGRSVLHDLVHDCYGPLVKELLGSV</sequence>
<accession>A0ABM6FRM1</accession>
<proteinExistence type="inferred from homology"/>
<comment type="similarity">
    <text evidence="3 11">Belongs to the LRR-containing bacterial E3 ligase family.</text>
</comment>
<evidence type="ECO:0000256" key="7">
    <source>
        <dbReference type="ARBA" id="ARBA00022737"/>
    </source>
</evidence>
<evidence type="ECO:0000256" key="9">
    <source>
        <dbReference type="ARBA" id="ARBA00022843"/>
    </source>
</evidence>
<dbReference type="Gene3D" id="1.20.58.360">
    <property type="entry name" value="Shigella T3SS effector IpaH defines"/>
    <property type="match status" value="1"/>
</dbReference>
<evidence type="ECO:0000256" key="8">
    <source>
        <dbReference type="ARBA" id="ARBA00022786"/>
    </source>
</evidence>
<keyword evidence="7" id="KW-0677">Repeat</keyword>
<dbReference type="InterPro" id="IPR001611">
    <property type="entry name" value="Leu-rich_rpt"/>
</dbReference>
<feature type="active site" description="Glycyl thioester intermediate" evidence="11">
    <location>
        <position position="767"/>
    </location>
</feature>
<dbReference type="RefSeq" id="WP_052811210.1">
    <property type="nucleotide sequence ID" value="NZ_CP010897.2"/>
</dbReference>
<dbReference type="InterPro" id="IPR029487">
    <property type="entry name" value="NEL_dom"/>
</dbReference>
<comment type="subcellular location">
    <subcellularLocation>
        <location evidence="1">Host cytoplasm</location>
    </subcellularLocation>
    <subcellularLocation>
        <location evidence="2">Secreted</location>
    </subcellularLocation>
</comment>
<name>A0ABM6FRM1_9BURK</name>
<dbReference type="Proteomes" id="UP000035085">
    <property type="component" value="Chromosome"/>
</dbReference>
<evidence type="ECO:0000256" key="3">
    <source>
        <dbReference type="ARBA" id="ARBA00009868"/>
    </source>
</evidence>
<evidence type="ECO:0000256" key="4">
    <source>
        <dbReference type="ARBA" id="ARBA00022525"/>
    </source>
</evidence>
<evidence type="ECO:0000313" key="13">
    <source>
        <dbReference type="EMBL" id="APD11439.1"/>
    </source>
</evidence>
<keyword evidence="6 11" id="KW-0808">Transferase</keyword>
<dbReference type="SUPFAM" id="SSF52058">
    <property type="entry name" value="L domain-like"/>
    <property type="match status" value="1"/>
</dbReference>
<dbReference type="PROSITE" id="PS51450">
    <property type="entry name" value="LRR"/>
    <property type="match status" value="1"/>
</dbReference>
<gene>
    <name evidence="13" type="ORF">UC34_25480</name>
</gene>
<organism evidence="13 14">
    <name type="scientific">Pandoraea vervacti</name>
    <dbReference type="NCBI Taxonomy" id="656178"/>
    <lineage>
        <taxon>Bacteria</taxon>
        <taxon>Pseudomonadati</taxon>
        <taxon>Pseudomonadota</taxon>
        <taxon>Betaproteobacteria</taxon>
        <taxon>Burkholderiales</taxon>
        <taxon>Burkholderiaceae</taxon>
        <taxon>Pandoraea</taxon>
    </lineage>
</organism>
<keyword evidence="9 11" id="KW-0832">Ubl conjugation</keyword>
<dbReference type="PANTHER" id="PTHR47114:SF2">
    <property type="entry name" value="OLIGODENDROCYTE-MYELIN GLYCOPROTEIN"/>
    <property type="match status" value="1"/>
</dbReference>
<dbReference type="EMBL" id="CP010897">
    <property type="protein sequence ID" value="APD11439.1"/>
    <property type="molecule type" value="Genomic_DNA"/>
</dbReference>
<evidence type="ECO:0000256" key="5">
    <source>
        <dbReference type="ARBA" id="ARBA00022614"/>
    </source>
</evidence>
<keyword evidence="5" id="KW-0433">Leucine-rich repeat</keyword>
<evidence type="ECO:0000256" key="6">
    <source>
        <dbReference type="ARBA" id="ARBA00022679"/>
    </source>
</evidence>
<reference evidence="14" key="1">
    <citation type="submission" date="2015-02" db="EMBL/GenBank/DDBJ databases">
        <title>Complete Genome Sequencing of Pandoraea vervacti NS15 sp. nov.</title>
        <authorList>
            <person name="Chan K.-G."/>
        </authorList>
    </citation>
    <scope>NUCLEOTIDE SEQUENCE [LARGE SCALE GENOMIC DNA]</scope>
    <source>
        <strain evidence="14">NS15</strain>
    </source>
</reference>
<comment type="PTM">
    <text evidence="11">Ubiquitinated in the presence of host E1 ubiquitin-activating enzyme, E2 ubiquitin-conjugating enzyme and ubiquitin.</text>
</comment>
<evidence type="ECO:0000256" key="1">
    <source>
        <dbReference type="ARBA" id="ARBA00004192"/>
    </source>
</evidence>
<dbReference type="InterPro" id="IPR051071">
    <property type="entry name" value="LRR-bact_E3_ubiq_ligases"/>
</dbReference>
<keyword evidence="4 11" id="KW-0964">Secreted</keyword>
<evidence type="ECO:0000256" key="10">
    <source>
        <dbReference type="ARBA" id="ARBA00023200"/>
    </source>
</evidence>
<dbReference type="Gene3D" id="3.80.10.10">
    <property type="entry name" value="Ribonuclease Inhibitor"/>
    <property type="match status" value="1"/>
</dbReference>
<dbReference type="PANTHER" id="PTHR47114">
    <property type="match status" value="1"/>
</dbReference>
<feature type="domain" description="NEL" evidence="12">
    <location>
        <begin position="684"/>
        <end position="965"/>
    </location>
</feature>
<keyword evidence="14" id="KW-1185">Reference proteome</keyword>
<dbReference type="PROSITE" id="PS52053">
    <property type="entry name" value="NEL"/>
    <property type="match status" value="1"/>
</dbReference>
<dbReference type="Pfam" id="PF14496">
    <property type="entry name" value="NEL"/>
    <property type="match status" value="1"/>
</dbReference>
<dbReference type="InterPro" id="IPR032675">
    <property type="entry name" value="LRR_dom_sf"/>
</dbReference>
<keyword evidence="10 11" id="KW-1035">Host cytoplasm</keyword>
<evidence type="ECO:0000313" key="14">
    <source>
        <dbReference type="Proteomes" id="UP000035085"/>
    </source>
</evidence>
<dbReference type="Gene3D" id="1.20.1270.130">
    <property type="entry name" value="Shigella T3SS effector IpaH domain"/>
    <property type="match status" value="1"/>
</dbReference>